<dbReference type="PANTHER" id="PTHR37610:SF45">
    <property type="entry name" value="RETROTRANSPOSON GAG DOMAIN-CONTAINING PROTEIN"/>
    <property type="match status" value="1"/>
</dbReference>
<dbReference type="Proteomes" id="UP000187406">
    <property type="component" value="Unassembled WGS sequence"/>
</dbReference>
<sequence length="193" mass="21670">PTGANATAWLREDDRILGQMLNSMDNRIVDLVTHIDSMKELWSYMGVLYSGHNNMSHIYELSQEFYRVDQQGQSLTQYFADFKSMYEELNSLLPIIAYVEQMHVPREQLAVMSFLGGLEPEYESVHSQILGGVKVASLPYTFSRVLRVSRETTRDSVVLGNTIDKLAFAAQSTRSGGHGTTEFTRGGCSGGRF</sequence>
<feature type="non-terminal residue" evidence="1">
    <location>
        <position position="1"/>
    </location>
</feature>
<accession>A0A1Q3AN65</accession>
<organism evidence="1 2">
    <name type="scientific">Cephalotus follicularis</name>
    <name type="common">Albany pitcher plant</name>
    <dbReference type="NCBI Taxonomy" id="3775"/>
    <lineage>
        <taxon>Eukaryota</taxon>
        <taxon>Viridiplantae</taxon>
        <taxon>Streptophyta</taxon>
        <taxon>Embryophyta</taxon>
        <taxon>Tracheophyta</taxon>
        <taxon>Spermatophyta</taxon>
        <taxon>Magnoliopsida</taxon>
        <taxon>eudicotyledons</taxon>
        <taxon>Gunneridae</taxon>
        <taxon>Pentapetalae</taxon>
        <taxon>rosids</taxon>
        <taxon>fabids</taxon>
        <taxon>Oxalidales</taxon>
        <taxon>Cephalotaceae</taxon>
        <taxon>Cephalotus</taxon>
    </lineage>
</organism>
<proteinExistence type="predicted"/>
<reference evidence="2" key="1">
    <citation type="submission" date="2016-04" db="EMBL/GenBank/DDBJ databases">
        <title>Cephalotus genome sequencing.</title>
        <authorList>
            <person name="Fukushima K."/>
            <person name="Hasebe M."/>
            <person name="Fang X."/>
        </authorList>
    </citation>
    <scope>NUCLEOTIDE SEQUENCE [LARGE SCALE GENOMIC DNA]</scope>
    <source>
        <strain evidence="2">cv. St1</strain>
    </source>
</reference>
<dbReference type="OrthoDB" id="1682119at2759"/>
<dbReference type="EMBL" id="BDDD01000021">
    <property type="protein sequence ID" value="GAV57189.1"/>
    <property type="molecule type" value="Genomic_DNA"/>
</dbReference>
<dbReference type="AlphaFoldDB" id="A0A1Q3AN65"/>
<dbReference type="InParanoid" id="A0A1Q3AN65"/>
<protein>
    <submittedName>
        <fullName evidence="1">UBN2_3 domain-containing protein</fullName>
    </submittedName>
</protein>
<name>A0A1Q3AN65_CEPFO</name>
<dbReference type="PANTHER" id="PTHR37610">
    <property type="entry name" value="CCHC-TYPE DOMAIN-CONTAINING PROTEIN"/>
    <property type="match status" value="1"/>
</dbReference>
<comment type="caution">
    <text evidence="1">The sequence shown here is derived from an EMBL/GenBank/DDBJ whole genome shotgun (WGS) entry which is preliminary data.</text>
</comment>
<evidence type="ECO:0000313" key="2">
    <source>
        <dbReference type="Proteomes" id="UP000187406"/>
    </source>
</evidence>
<gene>
    <name evidence="1" type="ORF">CFOL_v3_00727</name>
</gene>
<dbReference type="Pfam" id="PF14223">
    <property type="entry name" value="Retrotran_gag_2"/>
    <property type="match status" value="1"/>
</dbReference>
<evidence type="ECO:0000313" key="1">
    <source>
        <dbReference type="EMBL" id="GAV57189.1"/>
    </source>
</evidence>
<keyword evidence="2" id="KW-1185">Reference proteome</keyword>